<keyword evidence="3" id="KW-0677">Repeat</keyword>
<keyword evidence="6" id="KW-0472">Membrane</keyword>
<dbReference type="InterPro" id="IPR017900">
    <property type="entry name" value="4Fe4S_Fe_S_CS"/>
</dbReference>
<keyword evidence="4" id="KW-0408">Iron</keyword>
<dbReference type="PROSITE" id="PS51379">
    <property type="entry name" value="4FE4S_FER_2"/>
    <property type="match status" value="2"/>
</dbReference>
<dbReference type="InterPro" id="IPR017896">
    <property type="entry name" value="4Fe4S_Fe-S-bd"/>
</dbReference>
<evidence type="ECO:0000256" key="4">
    <source>
        <dbReference type="ARBA" id="ARBA00023004"/>
    </source>
</evidence>
<evidence type="ECO:0000313" key="8">
    <source>
        <dbReference type="EMBL" id="HGB24753.1"/>
    </source>
</evidence>
<reference evidence="8" key="1">
    <citation type="journal article" date="2020" name="mSystems">
        <title>Genome- and Community-Level Interaction Insights into Carbon Utilization and Element Cycling Functions of Hydrothermarchaeota in Hydrothermal Sediment.</title>
        <authorList>
            <person name="Zhou Z."/>
            <person name="Liu Y."/>
            <person name="Xu W."/>
            <person name="Pan J."/>
            <person name="Luo Z.H."/>
            <person name="Li M."/>
        </authorList>
    </citation>
    <scope>NUCLEOTIDE SEQUENCE [LARGE SCALE GENOMIC DNA]</scope>
    <source>
        <strain evidence="8">SpSt-8</strain>
    </source>
</reference>
<feature type="domain" description="4Fe-4S ferredoxin-type" evidence="7">
    <location>
        <begin position="77"/>
        <end position="106"/>
    </location>
</feature>
<dbReference type="Gene3D" id="3.30.70.3270">
    <property type="match status" value="1"/>
</dbReference>
<accession>A0A7C3SKJ5</accession>
<evidence type="ECO:0000256" key="2">
    <source>
        <dbReference type="ARBA" id="ARBA00022723"/>
    </source>
</evidence>
<feature type="transmembrane region" description="Helical" evidence="6">
    <location>
        <begin position="180"/>
        <end position="201"/>
    </location>
</feature>
<protein>
    <submittedName>
        <fullName evidence="8">4Fe-4S dicluster domain-containing protein</fullName>
    </submittedName>
</protein>
<keyword evidence="6" id="KW-1133">Transmembrane helix</keyword>
<dbReference type="GO" id="GO:0051539">
    <property type="term" value="F:4 iron, 4 sulfur cluster binding"/>
    <property type="evidence" value="ECO:0007669"/>
    <property type="project" value="UniProtKB-KW"/>
</dbReference>
<dbReference type="GO" id="GO:0046872">
    <property type="term" value="F:metal ion binding"/>
    <property type="evidence" value="ECO:0007669"/>
    <property type="project" value="UniProtKB-KW"/>
</dbReference>
<dbReference type="SUPFAM" id="SSF54862">
    <property type="entry name" value="4Fe-4S ferredoxins"/>
    <property type="match status" value="1"/>
</dbReference>
<dbReference type="AlphaFoldDB" id="A0A7C3SKJ5"/>
<evidence type="ECO:0000259" key="7">
    <source>
        <dbReference type="PROSITE" id="PS51379"/>
    </source>
</evidence>
<evidence type="ECO:0000256" key="5">
    <source>
        <dbReference type="ARBA" id="ARBA00023014"/>
    </source>
</evidence>
<gene>
    <name evidence="8" type="ORF">ENV88_01635</name>
</gene>
<sequence length="227" mass="24342">MKKYVQAIILGVKEAFEGRLTEPLQAVTSNDRGRGVPVLNNEKCLGCGLCARSCPPAAIKMRATGKKVVGGKEVPKQEPFFDYHSCIYCGVCADVCPAKAIRMVRASPLDAVQGALPQLLAVALPPQVTTFLVILFAVALVYWISGKLAPRGSHSQTAREPFSGGIPPTATRLRYHAVDLMTFALFLLLAEALCLLLLLVGSGDLPFGILLATAVVIFLQGLLIIRR</sequence>
<name>A0A7C3SKJ5_THEPE</name>
<evidence type="ECO:0000256" key="3">
    <source>
        <dbReference type="ARBA" id="ARBA00022737"/>
    </source>
</evidence>
<dbReference type="Pfam" id="PF12838">
    <property type="entry name" value="Fer4_7"/>
    <property type="match status" value="1"/>
</dbReference>
<keyword evidence="6" id="KW-0812">Transmembrane</keyword>
<proteinExistence type="predicted"/>
<keyword evidence="5" id="KW-0411">Iron-sulfur</keyword>
<comment type="caution">
    <text evidence="8">The sequence shown here is derived from an EMBL/GenBank/DDBJ whole genome shotgun (WGS) entry which is preliminary data.</text>
</comment>
<feature type="domain" description="4Fe-4S ferredoxin-type" evidence="7">
    <location>
        <begin position="35"/>
        <end position="64"/>
    </location>
</feature>
<organism evidence="8">
    <name type="scientific">Thermofilum pendens</name>
    <dbReference type="NCBI Taxonomy" id="2269"/>
    <lineage>
        <taxon>Archaea</taxon>
        <taxon>Thermoproteota</taxon>
        <taxon>Thermoprotei</taxon>
        <taxon>Thermofilales</taxon>
        <taxon>Thermofilaceae</taxon>
        <taxon>Thermofilum</taxon>
    </lineage>
</organism>
<dbReference type="EMBL" id="DTIB01000038">
    <property type="protein sequence ID" value="HGB24753.1"/>
    <property type="molecule type" value="Genomic_DNA"/>
</dbReference>
<evidence type="ECO:0000256" key="6">
    <source>
        <dbReference type="SAM" id="Phobius"/>
    </source>
</evidence>
<dbReference type="PROSITE" id="PS00198">
    <property type="entry name" value="4FE4S_FER_1"/>
    <property type="match status" value="2"/>
</dbReference>
<keyword evidence="1" id="KW-0004">4Fe-4S</keyword>
<feature type="transmembrane region" description="Helical" evidence="6">
    <location>
        <begin position="128"/>
        <end position="145"/>
    </location>
</feature>
<dbReference type="PANTHER" id="PTHR43724">
    <property type="entry name" value="PYRUVATE SYNTHASE SUBUNIT PORD"/>
    <property type="match status" value="1"/>
</dbReference>
<feature type="transmembrane region" description="Helical" evidence="6">
    <location>
        <begin position="207"/>
        <end position="225"/>
    </location>
</feature>
<keyword evidence="2" id="KW-0479">Metal-binding</keyword>
<evidence type="ECO:0000256" key="1">
    <source>
        <dbReference type="ARBA" id="ARBA00022485"/>
    </source>
</evidence>
<dbReference type="PANTHER" id="PTHR43724:SF1">
    <property type="entry name" value="PYRUVATE SYNTHASE SUBUNIT PORD"/>
    <property type="match status" value="1"/>
</dbReference>
<dbReference type="GO" id="GO:0016491">
    <property type="term" value="F:oxidoreductase activity"/>
    <property type="evidence" value="ECO:0007669"/>
    <property type="project" value="UniProtKB-ARBA"/>
</dbReference>